<feature type="domain" description="Prolyl 4-hydroxylase alpha subunit" evidence="17">
    <location>
        <begin position="559"/>
        <end position="769"/>
    </location>
</feature>
<gene>
    <name evidence="18" type="ORF">BN1708_004573</name>
</gene>
<sequence>MKQRVTFIHKTGGGINPESLDIGQHGIKGPDLEAVREDRFTWGIDELPDAFKELARDSKALHVRWVSSAAYTTVSPLISRVSPGLHIFYTPAKGQSANGQAICAAKTSIFGGDSVDLCRGNDNFVKWSTATHPQAPELHYYELIEDIAPFVDFMSQHCAPSDAACTLRASTLSTAAAIDISWDTTSESLKVTAQWPHGSHPLSVASTPGHRTEVGILGLDPSAQAEAHELGVSGALTVLDTGKGPSPVMFAFPTRHRQSGASFTSGFLPPTGLHPTLQLSLTGPRPPAGQEEGSCTLNAYFTLPKTIFADRYQLSDDLFLASKNLTALRHSTSPVDLEAPAYATKVWGSSILLELAPPARAAAWTAEVPLHLRYLAPNTEGYADISVPYPAVFWACDVGEGVEFPSTPFERANLGYDALFGPKTVFWHVEPRPRAGNRLLSDVRVPVLDVDDAPWVRVGTAAAVVLGFGWVLWVLVRAFLTTGHSRQTETMISYLVGLVAFLLFALGPLTQWLSPAPPSSSYAPRPFLNTSHLALDDADAPVPDCAPDAYAVHIYSRQPLVLYLESFLTEEERAHMLEESEPLWTPSKTANGATTAHDPAARLSDVALLPRTRAVRCVERRAAALQGWRPEVWVERLRTQRYGVDGHYRHHFDWASSGGGWSRVSSVMAWVAGEWVVGGGTEFPRLAARRGSWCRFVECEGEGEGEEGAAGGETQAVRKEGVVFKVIPGNAVYWENFRPDGSRRGWDESWHAGLPVKEGVKVGLNIWSWGRIE</sequence>
<accession>A0A0G4M1L2</accession>
<dbReference type="EMBL" id="CVQH01020640">
    <property type="protein sequence ID" value="CRK28137.1"/>
    <property type="molecule type" value="Genomic_DNA"/>
</dbReference>
<evidence type="ECO:0000256" key="14">
    <source>
        <dbReference type="ARBA" id="ARBA00023180"/>
    </source>
</evidence>
<evidence type="ECO:0000256" key="3">
    <source>
        <dbReference type="ARBA" id="ARBA00004687"/>
    </source>
</evidence>
<evidence type="ECO:0000256" key="11">
    <source>
        <dbReference type="ARBA" id="ARBA00022989"/>
    </source>
</evidence>
<dbReference type="GO" id="GO:0006506">
    <property type="term" value="P:GPI anchor biosynthetic process"/>
    <property type="evidence" value="ECO:0007669"/>
    <property type="project" value="UniProtKB-UniPathway"/>
</dbReference>
<reference evidence="19" key="1">
    <citation type="submission" date="2015-05" db="EMBL/GenBank/DDBJ databases">
        <authorList>
            <person name="Fogelqvist Johan"/>
        </authorList>
    </citation>
    <scope>NUCLEOTIDE SEQUENCE [LARGE SCALE GENOMIC DNA]</scope>
</reference>
<dbReference type="GO" id="GO:1990529">
    <property type="term" value="C:glycosylphosphatidylinositol-mannosyltransferase I complex"/>
    <property type="evidence" value="ECO:0007669"/>
    <property type="project" value="TreeGrafter"/>
</dbReference>
<keyword evidence="11 16" id="KW-1133">Transmembrane helix</keyword>
<evidence type="ECO:0000259" key="17">
    <source>
        <dbReference type="SMART" id="SM00702"/>
    </source>
</evidence>
<keyword evidence="19" id="KW-1185">Reference proteome</keyword>
<dbReference type="GO" id="GO:0005789">
    <property type="term" value="C:endoplasmic reticulum membrane"/>
    <property type="evidence" value="ECO:0007669"/>
    <property type="project" value="UniProtKB-SubCell"/>
</dbReference>
<dbReference type="Proteomes" id="UP000044602">
    <property type="component" value="Unassembled WGS sequence"/>
</dbReference>
<feature type="transmembrane region" description="Helical" evidence="16">
    <location>
        <begin position="455"/>
        <end position="480"/>
    </location>
</feature>
<dbReference type="GO" id="GO:0005506">
    <property type="term" value="F:iron ion binding"/>
    <property type="evidence" value="ECO:0007669"/>
    <property type="project" value="InterPro"/>
</dbReference>
<protein>
    <recommendedName>
        <fullName evidence="6">Protein PBN1</fullName>
    </recommendedName>
    <alternativeName>
        <fullName evidence="5">Protein pbn1</fullName>
    </alternativeName>
</protein>
<evidence type="ECO:0000256" key="5">
    <source>
        <dbReference type="ARBA" id="ARBA00019261"/>
    </source>
</evidence>
<dbReference type="PANTHER" id="PTHR28533">
    <property type="entry name" value="PROTEIN PBN1"/>
    <property type="match status" value="1"/>
</dbReference>
<dbReference type="InterPro" id="IPR042322">
    <property type="entry name" value="Pbn1"/>
</dbReference>
<dbReference type="InterPro" id="IPR006620">
    <property type="entry name" value="Pro_4_hyd_alph"/>
</dbReference>
<comment type="cofactor">
    <cofactor evidence="1">
        <name>L-ascorbate</name>
        <dbReference type="ChEBI" id="CHEBI:38290"/>
    </cofactor>
</comment>
<evidence type="ECO:0000313" key="18">
    <source>
        <dbReference type="EMBL" id="CRK28137.1"/>
    </source>
</evidence>
<dbReference type="InterPro" id="IPR013233">
    <property type="entry name" value="PIG-X/PBN1"/>
</dbReference>
<feature type="transmembrane region" description="Helical" evidence="16">
    <location>
        <begin position="492"/>
        <end position="513"/>
    </location>
</feature>
<dbReference type="UniPathway" id="UPA00196"/>
<dbReference type="Pfam" id="PF08320">
    <property type="entry name" value="PIG-X"/>
    <property type="match status" value="1"/>
</dbReference>
<evidence type="ECO:0000256" key="8">
    <source>
        <dbReference type="ARBA" id="ARBA00022692"/>
    </source>
</evidence>
<keyword evidence="12" id="KW-0560">Oxidoreductase</keyword>
<comment type="pathway">
    <text evidence="3">Glycolipid biosynthesis; glycosylphosphatidylinositol-anchor biosynthesis.</text>
</comment>
<dbReference type="SMART" id="SM00780">
    <property type="entry name" value="PIG-X"/>
    <property type="match status" value="1"/>
</dbReference>
<dbReference type="PANTHER" id="PTHR28533:SF1">
    <property type="entry name" value="PROTEIN PBN1"/>
    <property type="match status" value="1"/>
</dbReference>
<evidence type="ECO:0000313" key="19">
    <source>
        <dbReference type="Proteomes" id="UP000044602"/>
    </source>
</evidence>
<evidence type="ECO:0000256" key="1">
    <source>
        <dbReference type="ARBA" id="ARBA00001961"/>
    </source>
</evidence>
<evidence type="ECO:0000256" key="9">
    <source>
        <dbReference type="ARBA" id="ARBA00022824"/>
    </source>
</evidence>
<dbReference type="Gene3D" id="2.60.120.620">
    <property type="entry name" value="q2cbj1_9rhob like domain"/>
    <property type="match status" value="1"/>
</dbReference>
<evidence type="ECO:0000256" key="2">
    <source>
        <dbReference type="ARBA" id="ARBA00004643"/>
    </source>
</evidence>
<evidence type="ECO:0000256" key="16">
    <source>
        <dbReference type="SAM" id="Phobius"/>
    </source>
</evidence>
<evidence type="ECO:0000256" key="6">
    <source>
        <dbReference type="ARBA" id="ARBA00020410"/>
    </source>
</evidence>
<feature type="region of interest" description="Disordered" evidence="15">
    <location>
        <begin position="578"/>
        <end position="597"/>
    </location>
</feature>
<dbReference type="GO" id="GO:0016705">
    <property type="term" value="F:oxidoreductase activity, acting on paired donors, with incorporation or reduction of molecular oxygen"/>
    <property type="evidence" value="ECO:0007669"/>
    <property type="project" value="InterPro"/>
</dbReference>
<evidence type="ECO:0000256" key="13">
    <source>
        <dbReference type="ARBA" id="ARBA00023136"/>
    </source>
</evidence>
<comment type="subcellular location">
    <subcellularLocation>
        <location evidence="2">Endoplasmic reticulum membrane</location>
        <topology evidence="2">Single-pass type III membrane protein</topology>
    </subcellularLocation>
</comment>
<dbReference type="STRING" id="100787.A0A0G4M1L2"/>
<keyword evidence="10" id="KW-0223">Dioxygenase</keyword>
<dbReference type="SMART" id="SM00702">
    <property type="entry name" value="P4Hc"/>
    <property type="match status" value="1"/>
</dbReference>
<keyword evidence="13 16" id="KW-0472">Membrane</keyword>
<keyword evidence="8 16" id="KW-0812">Transmembrane</keyword>
<evidence type="ECO:0000256" key="7">
    <source>
        <dbReference type="ARBA" id="ARBA00022502"/>
    </source>
</evidence>
<evidence type="ECO:0000256" key="4">
    <source>
        <dbReference type="ARBA" id="ARBA00010345"/>
    </source>
</evidence>
<evidence type="ECO:0000256" key="12">
    <source>
        <dbReference type="ARBA" id="ARBA00023002"/>
    </source>
</evidence>
<dbReference type="AlphaFoldDB" id="A0A0G4M1L2"/>
<dbReference type="GO" id="GO:0031418">
    <property type="term" value="F:L-ascorbic acid binding"/>
    <property type="evidence" value="ECO:0007669"/>
    <property type="project" value="InterPro"/>
</dbReference>
<comment type="similarity">
    <text evidence="4">Belongs to the PIGX family.</text>
</comment>
<evidence type="ECO:0000256" key="10">
    <source>
        <dbReference type="ARBA" id="ARBA00022964"/>
    </source>
</evidence>
<organism evidence="18 19">
    <name type="scientific">Verticillium longisporum</name>
    <name type="common">Verticillium dahliae var. longisporum</name>
    <dbReference type="NCBI Taxonomy" id="100787"/>
    <lineage>
        <taxon>Eukaryota</taxon>
        <taxon>Fungi</taxon>
        <taxon>Dikarya</taxon>
        <taxon>Ascomycota</taxon>
        <taxon>Pezizomycotina</taxon>
        <taxon>Sordariomycetes</taxon>
        <taxon>Hypocreomycetidae</taxon>
        <taxon>Glomerellales</taxon>
        <taxon>Plectosphaerellaceae</taxon>
        <taxon>Verticillium</taxon>
    </lineage>
</organism>
<name>A0A0G4M1L2_VERLO</name>
<dbReference type="GO" id="GO:0051213">
    <property type="term" value="F:dioxygenase activity"/>
    <property type="evidence" value="ECO:0007669"/>
    <property type="project" value="UniProtKB-KW"/>
</dbReference>
<evidence type="ECO:0000256" key="15">
    <source>
        <dbReference type="SAM" id="MobiDB-lite"/>
    </source>
</evidence>
<proteinExistence type="inferred from homology"/>
<keyword evidence="9" id="KW-0256">Endoplasmic reticulum</keyword>
<keyword evidence="14" id="KW-0325">Glycoprotein</keyword>
<dbReference type="GO" id="GO:0000030">
    <property type="term" value="F:mannosyltransferase activity"/>
    <property type="evidence" value="ECO:0007669"/>
    <property type="project" value="TreeGrafter"/>
</dbReference>
<keyword evidence="7" id="KW-0337">GPI-anchor biosynthesis</keyword>